<evidence type="ECO:0000256" key="2">
    <source>
        <dbReference type="ARBA" id="ARBA00007524"/>
    </source>
</evidence>
<dbReference type="InterPro" id="IPR004307">
    <property type="entry name" value="TspO_MBR"/>
</dbReference>
<keyword evidence="7" id="KW-1185">Reference proteome</keyword>
<evidence type="ECO:0000313" key="7">
    <source>
        <dbReference type="Proteomes" id="UP001165283"/>
    </source>
</evidence>
<name>A0ABT1AAA1_9PSEU</name>
<evidence type="ECO:0000313" key="6">
    <source>
        <dbReference type="EMBL" id="MCO1659947.1"/>
    </source>
</evidence>
<comment type="similarity">
    <text evidence="2">Belongs to the TspO/BZRP family.</text>
</comment>
<dbReference type="Pfam" id="PF03073">
    <property type="entry name" value="TspO_MBR"/>
    <property type="match status" value="1"/>
</dbReference>
<evidence type="ECO:0000256" key="5">
    <source>
        <dbReference type="ARBA" id="ARBA00023136"/>
    </source>
</evidence>
<sequence length="41" mass="4640">MTRRTYRLDRAAGIALPPYAGWTSFATALSTEIARRNRART</sequence>
<accession>A0ABT1AAA1</accession>
<proteinExistence type="inferred from homology"/>
<dbReference type="InterPro" id="IPR038330">
    <property type="entry name" value="TspO/MBR-related_sf"/>
</dbReference>
<keyword evidence="3" id="KW-0812">Transmembrane</keyword>
<evidence type="ECO:0000256" key="4">
    <source>
        <dbReference type="ARBA" id="ARBA00022989"/>
    </source>
</evidence>
<keyword evidence="4" id="KW-1133">Transmembrane helix</keyword>
<comment type="caution">
    <text evidence="6">The sequence shown here is derived from an EMBL/GenBank/DDBJ whole genome shotgun (WGS) entry which is preliminary data.</text>
</comment>
<gene>
    <name evidence="6" type="ORF">KDL28_33290</name>
</gene>
<comment type="subcellular location">
    <subcellularLocation>
        <location evidence="1">Membrane</location>
        <topology evidence="1">Multi-pass membrane protein</topology>
    </subcellularLocation>
</comment>
<organism evidence="6 7">
    <name type="scientific">Pseudonocardia humida</name>
    <dbReference type="NCBI Taxonomy" id="2800819"/>
    <lineage>
        <taxon>Bacteria</taxon>
        <taxon>Bacillati</taxon>
        <taxon>Actinomycetota</taxon>
        <taxon>Actinomycetes</taxon>
        <taxon>Pseudonocardiales</taxon>
        <taxon>Pseudonocardiaceae</taxon>
        <taxon>Pseudonocardia</taxon>
    </lineage>
</organism>
<evidence type="ECO:0000256" key="1">
    <source>
        <dbReference type="ARBA" id="ARBA00004141"/>
    </source>
</evidence>
<reference evidence="6" key="1">
    <citation type="submission" date="2021-04" db="EMBL/GenBank/DDBJ databases">
        <title>Pseudonocardia sp. nov., isolated from sandy soil of mangrove forest.</title>
        <authorList>
            <person name="Zan Z."/>
            <person name="Huang R."/>
            <person name="Liu W."/>
        </authorList>
    </citation>
    <scope>NUCLEOTIDE SEQUENCE</scope>
    <source>
        <strain evidence="6">S2-4</strain>
    </source>
</reference>
<dbReference type="Gene3D" id="1.20.1260.100">
    <property type="entry name" value="TspO/MBR protein"/>
    <property type="match status" value="1"/>
</dbReference>
<evidence type="ECO:0000256" key="3">
    <source>
        <dbReference type="ARBA" id="ARBA00022692"/>
    </source>
</evidence>
<dbReference type="Proteomes" id="UP001165283">
    <property type="component" value="Unassembled WGS sequence"/>
</dbReference>
<keyword evidence="5" id="KW-0472">Membrane</keyword>
<protein>
    <submittedName>
        <fullName evidence="6">Tryptophan-rich sensory protein</fullName>
    </submittedName>
</protein>
<dbReference type="EMBL" id="JAGSOV010000073">
    <property type="protein sequence ID" value="MCO1659947.1"/>
    <property type="molecule type" value="Genomic_DNA"/>
</dbReference>